<dbReference type="InterPro" id="IPR013689">
    <property type="entry name" value="RNA_helicase_ATP-dep_HrpB_C"/>
</dbReference>
<evidence type="ECO:0000256" key="1">
    <source>
        <dbReference type="ARBA" id="ARBA00022741"/>
    </source>
</evidence>
<gene>
    <name evidence="7" type="ORF">C9J12_26270</name>
</gene>
<dbReference type="SMART" id="SM00490">
    <property type="entry name" value="HELICc"/>
    <property type="match status" value="1"/>
</dbReference>
<dbReference type="PROSITE" id="PS51192">
    <property type="entry name" value="HELICASE_ATP_BIND_1"/>
    <property type="match status" value="1"/>
</dbReference>
<sequence length="851" mass="94790">MSHLPIDTVLPDLLTTLAISPQLILKAPPGAGKSTRLPLELLASRSKAIRDGARLGRIIMLEPRRLAARNIANYLSKQLGERVGETIGLRVRGETKVSKATQLEIVTEGVMTRMLQQDPELKGIDLLIFDEFHERSIHADTALALALEVQEALRDDLKLLVMSATLDADALKSLLPDAGYIESDGRCFPVEYRYKSVSDHYQLLESCCRETLQLLDAESGSILIFLQGAGEIKRLADMLIERVADNVLISPLFGQLSNEQQQQAIMPAPKGQRKVVLATNIAETSLTIEGIRLVVDCGLERIALWDPKTGISRLEQVRIAQSSAEQRAGRAGRLEPGICVRLYSEEQLSRQPMTPQPEILRADLTSLAMELAQWGCNDASELRWSDVPPPPALLQSRRLLQQLGIMDERFQLTDVGKQTQTMGTDPRHAVMLIAAQQFDANHTSGSTLAMTTAALLVALLEDPPRGMNSPDLHFQLNLLESGKLPRARQYQLRAKQHLAKLSLTKRCIDKPHLDKPHQPASLSLLISAEWIAPIMAAGYPDRIALSRGTDGRYQLSNGQGVMLPADEPMANEAMLVVADVVKTRQGDSRVFSCVATDSNRLQELLPSLFSEREWLDWDDKKGRLTAEKHLCCGKIILQRSVMDAPDPAKASEALLNAIMRKGLSVLPWNEKTSNLLTRARCAHEWLPELGLPEMDEQTLLVDAELWLLPFMTGMTTLKSIARLDLKAALEARLGWEQAKTLDVVLPTHFQVPTGSRYPIRYQVGHKPALAVRMQEMFGEKTSPQIANGRVPLVLELLSPALRPLQITQDLAAFWQGSYRDVQKEMKGRYPKHVWPDDPAKHLPTRRTKKYM</sequence>
<evidence type="ECO:0000256" key="4">
    <source>
        <dbReference type="ARBA" id="ARBA00022840"/>
    </source>
</evidence>
<dbReference type="AlphaFoldDB" id="A0A2T3J7C3"/>
<accession>A0A2T3J7C3</accession>
<dbReference type="FunFam" id="3.40.50.300:FF:002125">
    <property type="entry name" value="ATP-dependent helicase HrpB"/>
    <property type="match status" value="1"/>
</dbReference>
<dbReference type="Pfam" id="PF00270">
    <property type="entry name" value="DEAD"/>
    <property type="match status" value="1"/>
</dbReference>
<dbReference type="Pfam" id="PF24473">
    <property type="entry name" value="CON_HrpB"/>
    <property type="match status" value="1"/>
</dbReference>
<evidence type="ECO:0000313" key="7">
    <source>
        <dbReference type="EMBL" id="PSU44646.1"/>
    </source>
</evidence>
<dbReference type="EMBL" id="PYMJ01000045">
    <property type="protein sequence ID" value="PSU44646.1"/>
    <property type="molecule type" value="Genomic_DNA"/>
</dbReference>
<dbReference type="GO" id="GO:0016787">
    <property type="term" value="F:hydrolase activity"/>
    <property type="evidence" value="ECO:0007669"/>
    <property type="project" value="UniProtKB-KW"/>
</dbReference>
<evidence type="ECO:0000259" key="6">
    <source>
        <dbReference type="PROSITE" id="PS51194"/>
    </source>
</evidence>
<organism evidence="7 8">
    <name type="scientific">Photobacterium frigidiphilum</name>
    <dbReference type="NCBI Taxonomy" id="264736"/>
    <lineage>
        <taxon>Bacteria</taxon>
        <taxon>Pseudomonadati</taxon>
        <taxon>Pseudomonadota</taxon>
        <taxon>Gammaproteobacteria</taxon>
        <taxon>Vibrionales</taxon>
        <taxon>Vibrionaceae</taxon>
        <taxon>Photobacterium</taxon>
    </lineage>
</organism>
<dbReference type="InterPro" id="IPR007502">
    <property type="entry name" value="Helicase-assoc_dom"/>
</dbReference>
<dbReference type="NCBIfam" id="TIGR01970">
    <property type="entry name" value="DEAH_box_HrpB"/>
    <property type="match status" value="1"/>
</dbReference>
<dbReference type="CDD" id="cd17990">
    <property type="entry name" value="DEXHc_HrpB"/>
    <property type="match status" value="1"/>
</dbReference>
<dbReference type="SMART" id="SM00847">
    <property type="entry name" value="HA2"/>
    <property type="match status" value="1"/>
</dbReference>
<dbReference type="GO" id="GO:0003676">
    <property type="term" value="F:nucleic acid binding"/>
    <property type="evidence" value="ECO:0007669"/>
    <property type="project" value="InterPro"/>
</dbReference>
<dbReference type="PROSITE" id="PS51194">
    <property type="entry name" value="HELICASE_CTER"/>
    <property type="match status" value="1"/>
</dbReference>
<dbReference type="CDD" id="cd18791">
    <property type="entry name" value="SF2_C_RHA"/>
    <property type="match status" value="1"/>
</dbReference>
<dbReference type="Gene3D" id="3.40.50.300">
    <property type="entry name" value="P-loop containing nucleotide triphosphate hydrolases"/>
    <property type="match status" value="2"/>
</dbReference>
<reference evidence="7 8" key="1">
    <citation type="submission" date="2018-01" db="EMBL/GenBank/DDBJ databases">
        <title>Whole genome sequencing of Histamine producing bacteria.</title>
        <authorList>
            <person name="Butler K."/>
        </authorList>
    </citation>
    <scope>NUCLEOTIDE SEQUENCE [LARGE SCALE GENOMIC DNA]</scope>
    <source>
        <strain evidence="7 8">JCM 12947</strain>
    </source>
</reference>
<keyword evidence="2" id="KW-0378">Hydrolase</keyword>
<dbReference type="NCBIfam" id="NF008662">
    <property type="entry name" value="PRK11664.1"/>
    <property type="match status" value="1"/>
</dbReference>
<dbReference type="PANTHER" id="PTHR43519:SF1">
    <property type="entry name" value="ATP-DEPENDENT RNA HELICASE HRPB"/>
    <property type="match status" value="1"/>
</dbReference>
<dbReference type="PANTHER" id="PTHR43519">
    <property type="entry name" value="ATP-DEPENDENT RNA HELICASE HRPB"/>
    <property type="match status" value="1"/>
</dbReference>
<dbReference type="InterPro" id="IPR027417">
    <property type="entry name" value="P-loop_NTPase"/>
</dbReference>
<dbReference type="Pfam" id="PF00271">
    <property type="entry name" value="Helicase_C"/>
    <property type="match status" value="1"/>
</dbReference>
<keyword evidence="1" id="KW-0547">Nucleotide-binding</keyword>
<dbReference type="InterPro" id="IPR049614">
    <property type="entry name" value="HrpB_DEXH"/>
</dbReference>
<keyword evidence="8" id="KW-1185">Reference proteome</keyword>
<dbReference type="SMART" id="SM00487">
    <property type="entry name" value="DEXDc"/>
    <property type="match status" value="1"/>
</dbReference>
<name>A0A2T3J7C3_9GAMM</name>
<dbReference type="GO" id="GO:0004386">
    <property type="term" value="F:helicase activity"/>
    <property type="evidence" value="ECO:0007669"/>
    <property type="project" value="UniProtKB-KW"/>
</dbReference>
<dbReference type="InterPro" id="IPR011545">
    <property type="entry name" value="DEAD/DEAH_box_helicase_dom"/>
</dbReference>
<keyword evidence="3 7" id="KW-0347">Helicase</keyword>
<dbReference type="Gene3D" id="1.20.120.1080">
    <property type="match status" value="1"/>
</dbReference>
<proteinExistence type="predicted"/>
<dbReference type="InterPro" id="IPR014001">
    <property type="entry name" value="Helicase_ATP-bd"/>
</dbReference>
<feature type="domain" description="Helicase ATP-binding" evidence="5">
    <location>
        <begin position="14"/>
        <end position="184"/>
    </location>
</feature>
<dbReference type="InterPro" id="IPR001650">
    <property type="entry name" value="Helicase_C-like"/>
</dbReference>
<keyword evidence="4" id="KW-0067">ATP-binding</keyword>
<protein>
    <submittedName>
        <fullName evidence="7">ATP-dependent helicase HrpB</fullName>
    </submittedName>
</protein>
<dbReference type="SUPFAM" id="SSF52540">
    <property type="entry name" value="P-loop containing nucleoside triphosphate hydrolases"/>
    <property type="match status" value="1"/>
</dbReference>
<dbReference type="Proteomes" id="UP000240987">
    <property type="component" value="Unassembled WGS sequence"/>
</dbReference>
<dbReference type="InterPro" id="IPR010225">
    <property type="entry name" value="HrpB"/>
</dbReference>
<feature type="domain" description="Helicase C-terminal" evidence="6">
    <location>
        <begin position="199"/>
        <end position="375"/>
    </location>
</feature>
<evidence type="ECO:0000313" key="8">
    <source>
        <dbReference type="Proteomes" id="UP000240987"/>
    </source>
</evidence>
<dbReference type="Pfam" id="PF08482">
    <property type="entry name" value="HrpB_C"/>
    <property type="match status" value="1"/>
</dbReference>
<evidence type="ECO:0000256" key="2">
    <source>
        <dbReference type="ARBA" id="ARBA00022801"/>
    </source>
</evidence>
<comment type="caution">
    <text evidence="7">The sequence shown here is derived from an EMBL/GenBank/DDBJ whole genome shotgun (WGS) entry which is preliminary data.</text>
</comment>
<dbReference type="GO" id="GO:0005524">
    <property type="term" value="F:ATP binding"/>
    <property type="evidence" value="ECO:0007669"/>
    <property type="project" value="UniProtKB-KW"/>
</dbReference>
<dbReference type="InterPro" id="IPR056329">
    <property type="entry name" value="CON_HrpB"/>
</dbReference>
<evidence type="ECO:0000256" key="3">
    <source>
        <dbReference type="ARBA" id="ARBA00022806"/>
    </source>
</evidence>
<dbReference type="RefSeq" id="WP_107245600.1">
    <property type="nucleotide sequence ID" value="NZ_PYMJ01000045.1"/>
</dbReference>
<dbReference type="PIRSF" id="PIRSF005496">
    <property type="entry name" value="ATP_hel_hrpB"/>
    <property type="match status" value="1"/>
</dbReference>
<evidence type="ECO:0000259" key="5">
    <source>
        <dbReference type="PROSITE" id="PS51192"/>
    </source>
</evidence>
<dbReference type="OrthoDB" id="9805617at2"/>